<dbReference type="InterPro" id="IPR056812">
    <property type="entry name" value="RRM_fung"/>
</dbReference>
<dbReference type="GO" id="GO:0043023">
    <property type="term" value="F:ribosomal large subunit binding"/>
    <property type="evidence" value="ECO:0007669"/>
    <property type="project" value="TreeGrafter"/>
</dbReference>
<dbReference type="RefSeq" id="XP_007913632.1">
    <property type="nucleotide sequence ID" value="XM_007915441.1"/>
</dbReference>
<keyword evidence="3" id="KW-0963">Cytoplasm</keyword>
<evidence type="ECO:0000259" key="9">
    <source>
        <dbReference type="Pfam" id="PF11923"/>
    </source>
</evidence>
<feature type="compositionally biased region" description="Acidic residues" evidence="7">
    <location>
        <begin position="792"/>
        <end position="815"/>
    </location>
</feature>
<feature type="coiled-coil region" evidence="6">
    <location>
        <begin position="338"/>
        <end position="369"/>
    </location>
</feature>
<evidence type="ECO:0000259" key="10">
    <source>
        <dbReference type="Pfam" id="PF25061"/>
    </source>
</evidence>
<keyword evidence="4 6" id="KW-0175">Coiled coil</keyword>
<evidence type="ECO:0000313" key="12">
    <source>
        <dbReference type="Proteomes" id="UP000014074"/>
    </source>
</evidence>
<evidence type="ECO:0000313" key="11">
    <source>
        <dbReference type="EMBL" id="EOO01690.1"/>
    </source>
</evidence>
<protein>
    <recommendedName>
        <fullName evidence="5">Ribosome quality control complex subunit 2</fullName>
    </recommendedName>
</protein>
<evidence type="ECO:0000256" key="7">
    <source>
        <dbReference type="SAM" id="MobiDB-lite"/>
    </source>
</evidence>
<proteinExistence type="inferred from homology"/>
<dbReference type="eggNOG" id="KOG2030">
    <property type="taxonomic scope" value="Eukaryota"/>
</dbReference>
<dbReference type="Pfam" id="PF05670">
    <property type="entry name" value="NFACT-R_1"/>
    <property type="match status" value="1"/>
</dbReference>
<dbReference type="GO" id="GO:0005737">
    <property type="term" value="C:cytoplasm"/>
    <property type="evidence" value="ECO:0007669"/>
    <property type="project" value="UniProtKB-SubCell"/>
</dbReference>
<feature type="compositionally biased region" description="Acidic residues" evidence="7">
    <location>
        <begin position="731"/>
        <end position="744"/>
    </location>
</feature>
<dbReference type="Proteomes" id="UP000014074">
    <property type="component" value="Unassembled WGS sequence"/>
</dbReference>
<dbReference type="Pfam" id="PF25061">
    <property type="entry name" value="RRM_fung"/>
    <property type="match status" value="1"/>
</dbReference>
<dbReference type="GO" id="GO:1990116">
    <property type="term" value="P:ribosome-associated ubiquitin-dependent protein catabolic process"/>
    <property type="evidence" value="ECO:0007669"/>
    <property type="project" value="TreeGrafter"/>
</dbReference>
<dbReference type="GeneID" id="19323134"/>
<dbReference type="Pfam" id="PF05833">
    <property type="entry name" value="NFACT_N"/>
    <property type="match status" value="1"/>
</dbReference>
<feature type="coiled-coil region" evidence="6">
    <location>
        <begin position="1519"/>
        <end position="1567"/>
    </location>
</feature>
<feature type="region of interest" description="Disordered" evidence="7">
    <location>
        <begin position="691"/>
        <end position="918"/>
    </location>
</feature>
<evidence type="ECO:0000256" key="3">
    <source>
        <dbReference type="ARBA" id="ARBA00022490"/>
    </source>
</evidence>
<dbReference type="Gene3D" id="2.30.310.10">
    <property type="entry name" value="ibrinogen binding protein from staphylococcus aureus domain"/>
    <property type="match status" value="1"/>
</dbReference>
<dbReference type="OrthoDB" id="207084at2759"/>
<evidence type="ECO:0000259" key="8">
    <source>
        <dbReference type="Pfam" id="PF05670"/>
    </source>
</evidence>
<comment type="subcellular location">
    <subcellularLocation>
        <location evidence="1">Cytoplasm</location>
    </subcellularLocation>
</comment>
<evidence type="ECO:0000256" key="5">
    <source>
        <dbReference type="ARBA" id="ARBA00070414"/>
    </source>
</evidence>
<feature type="domain" description="NFACT protein C-terminal" evidence="9">
    <location>
        <begin position="938"/>
        <end position="1039"/>
    </location>
</feature>
<feature type="compositionally biased region" description="Acidic residues" evidence="7">
    <location>
        <begin position="762"/>
        <end position="771"/>
    </location>
</feature>
<dbReference type="FunFam" id="2.30.310.10:FF:000003">
    <property type="entry name" value="Zinc knuckle domain containing protein"/>
    <property type="match status" value="1"/>
</dbReference>
<feature type="compositionally biased region" description="Basic residues" evidence="7">
    <location>
        <begin position="839"/>
        <end position="856"/>
    </location>
</feature>
<dbReference type="InterPro" id="IPR008532">
    <property type="entry name" value="NFACT_RNA-bd"/>
</dbReference>
<name>R8BQX5_PHAM7</name>
<feature type="compositionally biased region" description="Basic and acidic residues" evidence="7">
    <location>
        <begin position="880"/>
        <end position="900"/>
    </location>
</feature>
<dbReference type="GO" id="GO:0000049">
    <property type="term" value="F:tRNA binding"/>
    <property type="evidence" value="ECO:0007669"/>
    <property type="project" value="TreeGrafter"/>
</dbReference>
<reference evidence="12" key="1">
    <citation type="journal article" date="2013" name="Genome Announc.">
        <title>Draft genome sequence of the ascomycete Phaeoacremonium aleophilum strain UCR-PA7, a causal agent of the esca disease complex in grapevines.</title>
        <authorList>
            <person name="Blanco-Ulate B."/>
            <person name="Rolshausen P."/>
            <person name="Cantu D."/>
        </authorList>
    </citation>
    <scope>NUCLEOTIDE SEQUENCE [LARGE SCALE GENOMIC DNA]</scope>
    <source>
        <strain evidence="12">UCR-PA7</strain>
    </source>
</reference>
<gene>
    <name evidence="11" type="ORF">UCRPA7_2844</name>
</gene>
<evidence type="ECO:0000256" key="4">
    <source>
        <dbReference type="ARBA" id="ARBA00023054"/>
    </source>
</evidence>
<feature type="region of interest" description="Disordered" evidence="7">
    <location>
        <begin position="1743"/>
        <end position="1781"/>
    </location>
</feature>
<sequence>MKQRFSSLDVKVIAHELSQALVTLRLSNVYDLSSKILLLKFAKPNDKKQMIIDCGFRCHLTDFARTTAAVPSAFVARLRKFLKTRRVTSVSQIGTDRIIEFQFSDGQYRLFLEFFASGNVILTDSDLKILTLMRNVPEGEGQEPQRVGLTYSLENRQNYGGVPDLTKERVRNALQSISEKSAATAAAGKKIRRKAGDELRRGLATTLNELPPILVDHAFQATKFDHTAKPADILENESLFDSLFKALTEARLVVDNISTSETGKGYIIAKKKVDLSDAADAQEPQSQEAKPTGLLYEDFHPFLPSQFEGNQAWAILTFDTFNKTVDEFFSSIEGQKLESRLSEREAAAKRKLDAAKQDQAKRLEGLQEAQLLNLRKAAAIEANVERVQEAMDAVTGLLQQGMDWVDIGKLVAREQKRHNPVAEIIKLPLNLADHSITIVISEEEAAVEEDEDEGYDTESTVSDDAEESEIDAGKKRIAQSLEVDIKLGISPFSNAREYYEQKRSAAEKEQRTMQQSVTALKNAEQKIAEDLRKGLKQEKAVLQPIRRQLWFEKFLWFISSDGYLVLGGRDAQQNEMLYKRYLRKGDVYVHADLHGAATVIIKNNPKTPDAPIPPSTLSQAGNLAVCSSNAWDSKAGMGAWWVYADQVSKSAPTGEYLSTGSFMVRGQKNFLPPAQLLLGFGIMFKISEESKGKHVKHRLHDNSTTTTLDDATSTIDRSEEALDPNRADNDAASESDEDQNDQEDNLARENPLQSSNRRDSVEGDDADDEERVPDQEVAAMTLDDQPQMPEEAQPDQEGPDVEQGVAEEEEDNDDAASERPPPSTSTAPTSKPSTTTSQKKGRPKRGQRGKAKKIAAKYKDQDEEDRAAIEDLIGASAGRQKAEAEAQAKAQREAEAEAARERRRAQHQRQQKETAEHEEIRRMMLDEGVEMLDDAELEKSTPLDALVGTPLAGDEILEAMPICAPWTAMAKCKYKAKLQPGAQKKGKAVKEILDRWRVASGKKGVLDENARDSERMWPREIELIKALKPEECINCVPVADGFLLLRVTDFLPGNNSANMAASAEPTATQSIEVGFDGESLNFKSATADISFTIHSMPDIPANAQIIGICALNKEDALPENHGWIVSDLLAFKQLMFKEGNKDAQIWMSTADLATAIRDTEDKHAHVESIDSSSEPDMNQIKGKDISAATSGLPFKVFPSMSKLHLGFIKEVRERAKLAQKNKTALVIFGMGLSNATQDLIIGSSSEIVTKDRLSRATGNEVPLILVTPAAFSGGWQINTELGEKHDSVSNAIRKNLIASWCKTTFTPKITSNEFASGDLGQGGVEKGSAQPLTHIFNFDPSCDEWEKLWASRVGAPLTYWQRKWNKFPAVEFLRRSDGYGFLGSAFGGTQSSQLAHVRFLVAHELRTCIGDWDKAFSTSTKEFLQDFIDTEDVTEKHSMTSHDAMAKSSFASAWSTLLMLWPGAPPPDSTVRKTVKDTTYCRPTFYLAAAVMTKFVLYQGNDDVDTINEFVKVRIGGAIEMISNEISRQSAEREEAVKRKGAELKAAELKAAELKAAELKAAELKAAEIRASVIETALRRQEAIQRNVDKIKTAKLEEASQRKVDEYKAAPAPHENPVPEAVPVVEAVAKTKANLKPEHQANSPPRTLRNSRWSDDTAIVKEPLTFQNPEKITSHTTEPVLPQKSARSFVQESTTVLPKNSQDSAIARKELLNDAIKDLVKKELSKNGNDISDIITAFEKKMRLSDSSTATTKRNSSVASPPSDKSDEVANVAKPPDSEPLPEINLASCGMIGVLVMNVKSDDQARDLFTEEDKPKIVKIMHRGDALRAVQFRTLEERDMAMDRLPNTLKYKATENPLKPYVKNFQPPREPSLGSMVDNLIQNTPGLAGVSKDALAAFFNSIADNLRTPATGKSTSSFQ</sequence>
<evidence type="ECO:0000256" key="6">
    <source>
        <dbReference type="SAM" id="Coils"/>
    </source>
</evidence>
<feature type="compositionally biased region" description="Basic and acidic residues" evidence="7">
    <location>
        <begin position="716"/>
        <end position="729"/>
    </location>
</feature>
<dbReference type="EMBL" id="KB932984">
    <property type="protein sequence ID" value="EOO01690.1"/>
    <property type="molecule type" value="Genomic_DNA"/>
</dbReference>
<evidence type="ECO:0000256" key="1">
    <source>
        <dbReference type="ARBA" id="ARBA00004496"/>
    </source>
</evidence>
<feature type="compositionally biased region" description="Low complexity" evidence="7">
    <location>
        <begin position="702"/>
        <end position="715"/>
    </location>
</feature>
<keyword evidence="12" id="KW-1185">Reference proteome</keyword>
<feature type="compositionally biased region" description="Low complexity" evidence="7">
    <location>
        <begin position="824"/>
        <end position="837"/>
    </location>
</feature>
<feature type="domain" description="RNA-binding" evidence="10">
    <location>
        <begin position="1792"/>
        <end position="1869"/>
    </location>
</feature>
<dbReference type="InterPro" id="IPR021846">
    <property type="entry name" value="NFACT-C"/>
</dbReference>
<organism evidence="11 12">
    <name type="scientific">Phaeoacremonium minimum (strain UCR-PA7)</name>
    <name type="common">Esca disease fungus</name>
    <name type="synonym">Togninia minima</name>
    <dbReference type="NCBI Taxonomy" id="1286976"/>
    <lineage>
        <taxon>Eukaryota</taxon>
        <taxon>Fungi</taxon>
        <taxon>Dikarya</taxon>
        <taxon>Ascomycota</taxon>
        <taxon>Pezizomycotina</taxon>
        <taxon>Sordariomycetes</taxon>
        <taxon>Sordariomycetidae</taxon>
        <taxon>Togniniales</taxon>
        <taxon>Togniniaceae</taxon>
        <taxon>Phaeoacremonium</taxon>
    </lineage>
</organism>
<dbReference type="GO" id="GO:0072344">
    <property type="term" value="P:rescue of stalled ribosome"/>
    <property type="evidence" value="ECO:0007669"/>
    <property type="project" value="TreeGrafter"/>
</dbReference>
<dbReference type="HOGENOM" id="CLU_235410_0_0_1"/>
<feature type="domain" description="NFACT RNA-binding" evidence="8">
    <location>
        <begin position="553"/>
        <end position="666"/>
    </location>
</feature>
<dbReference type="Pfam" id="PF11923">
    <property type="entry name" value="NFACT-C"/>
    <property type="match status" value="1"/>
</dbReference>
<dbReference type="GO" id="GO:1990112">
    <property type="term" value="C:RQC complex"/>
    <property type="evidence" value="ECO:0007669"/>
    <property type="project" value="TreeGrafter"/>
</dbReference>
<accession>R8BQX5</accession>
<comment type="similarity">
    <text evidence="2">Belongs to the NEMF family.</text>
</comment>
<dbReference type="InterPro" id="IPR051608">
    <property type="entry name" value="RQC_Subunit_NEMF"/>
</dbReference>
<dbReference type="KEGG" id="tmn:UCRPA7_2844"/>
<dbReference type="PANTHER" id="PTHR15239">
    <property type="entry name" value="NUCLEAR EXPORT MEDIATOR FACTOR NEMF"/>
    <property type="match status" value="1"/>
</dbReference>
<dbReference type="PANTHER" id="PTHR15239:SF6">
    <property type="entry name" value="RIBOSOME QUALITY CONTROL COMPLEX SUBUNIT NEMF"/>
    <property type="match status" value="1"/>
</dbReference>
<feature type="region of interest" description="Disordered" evidence="7">
    <location>
        <begin position="447"/>
        <end position="469"/>
    </location>
</feature>
<evidence type="ECO:0000256" key="2">
    <source>
        <dbReference type="ARBA" id="ARBA00008318"/>
    </source>
</evidence>
<feature type="compositionally biased region" description="Polar residues" evidence="7">
    <location>
        <begin position="1745"/>
        <end position="1760"/>
    </location>
</feature>